<feature type="compositionally biased region" description="Low complexity" evidence="1">
    <location>
        <begin position="482"/>
        <end position="494"/>
    </location>
</feature>
<evidence type="ECO:0000256" key="1">
    <source>
        <dbReference type="SAM" id="MobiDB-lite"/>
    </source>
</evidence>
<dbReference type="OrthoDB" id="3253137at2759"/>
<sequence length="519" mass="56288">MGRWTLRHTDEVLVTKIESIIAGAIRKLREEHDAKTKPSLSYEGFVENLDEEDTFVVTMIEILLKELADRRARPSVEDKRLISQHTSESLHSLALSGTYHPAPYNRFRNRSTTNLNGGPGFLYTPADSDEDDYGIGDGMGGIEGARIDSALYDVYSNGGQMGNPRGYPPAPTMLTTGRTDDPSVAHRPYEGAASIPGRHLPVPHSHFIPAGTRRWTSVFGSGAGSTNSNPSNNTSSLGRPPTGHAGRNYRFQPLRARVQMPDLASEFSEFAARRRSSHRQLLQGRDRAASEGTQILRAPSTRLAEIPPPASSTFYDLPRATLFDPPSPSTRDNTTRVPSPSPSTEAEEAQPGRTSAANPTRPALSRGSSLLYDSPENGDISTNPHPVLGGTLAEWRSHTPAPTASGIPLRRGGIQAPEMMLPPVDSIFPPDPLARHLIIPSSLLRPESEVDDGFERELQAFDAWSAATATDRMFTSERQHQESSSSSVPPQEAPTSLPTPRSVSPTGENSRSNLDGAAQ</sequence>
<proteinExistence type="predicted"/>
<keyword evidence="3" id="KW-1185">Reference proteome</keyword>
<comment type="caution">
    <text evidence="2">The sequence shown here is derived from an EMBL/GenBank/DDBJ whole genome shotgun (WGS) entry which is preliminary data.</text>
</comment>
<evidence type="ECO:0000313" key="3">
    <source>
        <dbReference type="Proteomes" id="UP000757232"/>
    </source>
</evidence>
<feature type="region of interest" description="Disordered" evidence="1">
    <location>
        <begin position="472"/>
        <end position="519"/>
    </location>
</feature>
<name>A0A9Q5HSW1_SANBA</name>
<dbReference type="Proteomes" id="UP000757232">
    <property type="component" value="Unassembled WGS sequence"/>
</dbReference>
<evidence type="ECO:0000313" key="2">
    <source>
        <dbReference type="EMBL" id="OCB85375.1"/>
    </source>
</evidence>
<dbReference type="EMBL" id="LNZH02000210">
    <property type="protein sequence ID" value="OCB85375.1"/>
    <property type="molecule type" value="Genomic_DNA"/>
</dbReference>
<feature type="region of interest" description="Disordered" evidence="1">
    <location>
        <begin position="218"/>
        <end position="254"/>
    </location>
</feature>
<protein>
    <submittedName>
        <fullName evidence="2">Uncharacterized protein</fullName>
    </submittedName>
</protein>
<gene>
    <name evidence="2" type="ORF">A7U60_g7685</name>
</gene>
<feature type="compositionally biased region" description="Low complexity" evidence="1">
    <location>
        <begin position="224"/>
        <end position="238"/>
    </location>
</feature>
<organism evidence="2 3">
    <name type="scientific">Sanghuangporus baumii</name>
    <name type="common">Phellinus baumii</name>
    <dbReference type="NCBI Taxonomy" id="108892"/>
    <lineage>
        <taxon>Eukaryota</taxon>
        <taxon>Fungi</taxon>
        <taxon>Dikarya</taxon>
        <taxon>Basidiomycota</taxon>
        <taxon>Agaricomycotina</taxon>
        <taxon>Agaricomycetes</taxon>
        <taxon>Hymenochaetales</taxon>
        <taxon>Hymenochaetaceae</taxon>
        <taxon>Sanghuangporus</taxon>
    </lineage>
</organism>
<feature type="compositionally biased region" description="Polar residues" evidence="1">
    <location>
        <begin position="329"/>
        <end position="344"/>
    </location>
</feature>
<feature type="region of interest" description="Disordered" evidence="1">
    <location>
        <begin position="278"/>
        <end position="409"/>
    </location>
</feature>
<dbReference type="AlphaFoldDB" id="A0A9Q5HSW1"/>
<accession>A0A9Q5HSW1</accession>
<feature type="compositionally biased region" description="Polar residues" evidence="1">
    <location>
        <begin position="496"/>
        <end position="513"/>
    </location>
</feature>
<reference evidence="2" key="1">
    <citation type="submission" date="2016-06" db="EMBL/GenBank/DDBJ databases">
        <title>Draft Genome sequence of the fungus Inonotus baumii.</title>
        <authorList>
            <person name="Zhu H."/>
            <person name="Lin W."/>
        </authorList>
    </citation>
    <scope>NUCLEOTIDE SEQUENCE</scope>
    <source>
        <strain evidence="2">821</strain>
    </source>
</reference>